<reference evidence="1" key="1">
    <citation type="submission" date="2022-08" db="EMBL/GenBank/DDBJ databases">
        <title>Genome Sequence of Lecanicillium fungicola.</title>
        <authorList>
            <person name="Buettner E."/>
        </authorList>
    </citation>
    <scope>NUCLEOTIDE SEQUENCE</scope>
    <source>
        <strain evidence="1">Babe33</strain>
    </source>
</reference>
<protein>
    <submittedName>
        <fullName evidence="1">Uncharacterized protein</fullName>
    </submittedName>
</protein>
<accession>A0ACC1NQM4</accession>
<dbReference type="Proteomes" id="UP001143910">
    <property type="component" value="Unassembled WGS sequence"/>
</dbReference>
<name>A0ACC1NQM4_9HYPO</name>
<proteinExistence type="predicted"/>
<evidence type="ECO:0000313" key="2">
    <source>
        <dbReference type="Proteomes" id="UP001143910"/>
    </source>
</evidence>
<sequence>MKFMSIMAALLGVAMAAPSLNARTRGSDITVVHPGTVKDMKVTKENTLNGTYHDAKTKIVAATSISERAGQSLPFQFVNNFSGKAVNAYVVGLDSQNRVTFVRQDGSVVYPSSGGSGVPVPITANIKIALPAQGQRLSMTLPFPLSSARIYFSEGELQFAMVSIGNGRDGLVQPSVTNLSDPSAALNWGFVELTFTSDGVIYANVSYVDFVGMILSMSLTTTDGSPTQVTKALAAGSMANICNEIRTQGSIDGRPWGKMCVADASGKAIRVLSPGDYTVIDSQGFSTYWDSYVNQVYAKYSTQPLTINTQGSAGNVNCRASGNSMTCDGDNLAFNKPTAGDIWGCNSGPFSNTGSDLHKAILARLCAAFVRSTLLLSGGNVQPHLSSASYYTVNPTNHYSRLVHKYEVDGKGYAFPYDDVNPDGNENASGTVSSGHPGTLTVYVGAPPA</sequence>
<comment type="caution">
    <text evidence="1">The sequence shown here is derived from an EMBL/GenBank/DDBJ whole genome shotgun (WGS) entry which is preliminary data.</text>
</comment>
<keyword evidence="2" id="KW-1185">Reference proteome</keyword>
<gene>
    <name evidence="1" type="ORF">NQ176_g2168</name>
</gene>
<dbReference type="EMBL" id="JANJQO010000145">
    <property type="protein sequence ID" value="KAJ2981214.1"/>
    <property type="molecule type" value="Genomic_DNA"/>
</dbReference>
<organism evidence="1 2">
    <name type="scientific">Zarea fungicola</name>
    <dbReference type="NCBI Taxonomy" id="93591"/>
    <lineage>
        <taxon>Eukaryota</taxon>
        <taxon>Fungi</taxon>
        <taxon>Dikarya</taxon>
        <taxon>Ascomycota</taxon>
        <taxon>Pezizomycotina</taxon>
        <taxon>Sordariomycetes</taxon>
        <taxon>Hypocreomycetidae</taxon>
        <taxon>Hypocreales</taxon>
        <taxon>Cordycipitaceae</taxon>
        <taxon>Zarea</taxon>
    </lineage>
</organism>
<evidence type="ECO:0000313" key="1">
    <source>
        <dbReference type="EMBL" id="KAJ2981214.1"/>
    </source>
</evidence>